<gene>
    <name evidence="1" type="ORF">HGA08_16925</name>
</gene>
<dbReference type="RefSeq" id="WP_067871041.1">
    <property type="nucleotide sequence ID" value="NZ_JAAXOP010000009.1"/>
</dbReference>
<comment type="caution">
    <text evidence="1">The sequence shown here is derived from an EMBL/GenBank/DDBJ whole genome shotgun (WGS) entry which is preliminary data.</text>
</comment>
<proteinExistence type="predicted"/>
<reference evidence="1 2" key="1">
    <citation type="submission" date="2020-04" db="EMBL/GenBank/DDBJ databases">
        <title>MicrobeNet Type strains.</title>
        <authorList>
            <person name="Nicholson A.C."/>
        </authorList>
    </citation>
    <scope>NUCLEOTIDE SEQUENCE [LARGE SCALE GENOMIC DNA]</scope>
    <source>
        <strain evidence="1 2">JCM 12354</strain>
    </source>
</reference>
<dbReference type="EMBL" id="JAAXOP010000009">
    <property type="protein sequence ID" value="NKY51904.1"/>
    <property type="molecule type" value="Genomic_DNA"/>
</dbReference>
<organism evidence="1 2">
    <name type="scientific">Nocardia vermiculata</name>
    <dbReference type="NCBI Taxonomy" id="257274"/>
    <lineage>
        <taxon>Bacteria</taxon>
        <taxon>Bacillati</taxon>
        <taxon>Actinomycetota</taxon>
        <taxon>Actinomycetes</taxon>
        <taxon>Mycobacteriales</taxon>
        <taxon>Nocardiaceae</taxon>
        <taxon>Nocardia</taxon>
    </lineage>
</organism>
<protein>
    <recommendedName>
        <fullName evidence="3">Asp23/Gls24 family envelope stress response protein</fullName>
    </recommendedName>
</protein>
<accession>A0A846Y1W9</accession>
<keyword evidence="2" id="KW-1185">Reference proteome</keyword>
<evidence type="ECO:0000313" key="2">
    <source>
        <dbReference type="Proteomes" id="UP000565711"/>
    </source>
</evidence>
<dbReference type="Proteomes" id="UP000565711">
    <property type="component" value="Unassembled WGS sequence"/>
</dbReference>
<dbReference type="AlphaFoldDB" id="A0A846Y1W9"/>
<name>A0A846Y1W9_9NOCA</name>
<sequence length="116" mass="12048">MTSGPDPTGPDATGAVVDAVVAAIESVPGLHPAVPAGVEIPGWVPRLGPHSAVDLGSETVEVRVTSSALPLPPLLERLAESVHEVLSSTRWSAARLRLVVTDLEPDAFDNQAFDSH</sequence>
<evidence type="ECO:0000313" key="1">
    <source>
        <dbReference type="EMBL" id="NKY51904.1"/>
    </source>
</evidence>
<evidence type="ECO:0008006" key="3">
    <source>
        <dbReference type="Google" id="ProtNLM"/>
    </source>
</evidence>